<name>A0ABP9B4W5_9SPHI</name>
<evidence type="ECO:0000256" key="5">
    <source>
        <dbReference type="ARBA" id="ARBA00022617"/>
    </source>
</evidence>
<evidence type="ECO:0000256" key="1">
    <source>
        <dbReference type="ARBA" id="ARBA00003196"/>
    </source>
</evidence>
<keyword evidence="7" id="KW-0249">Electron transport</keyword>
<evidence type="ECO:0000256" key="2">
    <source>
        <dbReference type="ARBA" id="ARBA00015978"/>
    </source>
</evidence>
<evidence type="ECO:0000256" key="6">
    <source>
        <dbReference type="ARBA" id="ARBA00022723"/>
    </source>
</evidence>
<dbReference type="Gene3D" id="1.10.468.10">
    <property type="entry name" value="Photosynthetic Reaction Center, subunit C, domain 2"/>
    <property type="match status" value="1"/>
</dbReference>
<proteinExistence type="predicted"/>
<feature type="chain" id="PRO_5046649763" description="Photosynthetic reaction center cytochrome c subunit" evidence="9">
    <location>
        <begin position="22"/>
        <end position="129"/>
    </location>
</feature>
<reference evidence="11" key="1">
    <citation type="journal article" date="2019" name="Int. J. Syst. Evol. Microbiol.">
        <title>The Global Catalogue of Microorganisms (GCM) 10K type strain sequencing project: providing services to taxonomists for standard genome sequencing and annotation.</title>
        <authorList>
            <consortium name="The Broad Institute Genomics Platform"/>
            <consortium name="The Broad Institute Genome Sequencing Center for Infectious Disease"/>
            <person name="Wu L."/>
            <person name="Ma J."/>
        </authorList>
    </citation>
    <scope>NUCLEOTIDE SEQUENCE [LARGE SCALE GENOMIC DNA]</scope>
    <source>
        <strain evidence="11">JCM 18200</strain>
    </source>
</reference>
<protein>
    <recommendedName>
        <fullName evidence="2">Photosynthetic reaction center cytochrome c subunit</fullName>
    </recommendedName>
</protein>
<dbReference type="Proteomes" id="UP001501411">
    <property type="component" value="Unassembled WGS sequence"/>
</dbReference>
<dbReference type="NCBIfam" id="NF033196">
    <property type="entry name" value="c_type_nonphoto"/>
    <property type="match status" value="1"/>
</dbReference>
<dbReference type="InterPro" id="IPR036280">
    <property type="entry name" value="Multihaem_cyt_sf"/>
</dbReference>
<keyword evidence="3" id="KW-0813">Transport</keyword>
<accession>A0ABP9B4W5</accession>
<keyword evidence="6" id="KW-0479">Metal-binding</keyword>
<dbReference type="RefSeq" id="WP_345231457.1">
    <property type="nucleotide sequence ID" value="NZ_BAABIQ010000027.1"/>
</dbReference>
<evidence type="ECO:0000313" key="11">
    <source>
        <dbReference type="Proteomes" id="UP001501411"/>
    </source>
</evidence>
<keyword evidence="5" id="KW-0349">Heme</keyword>
<evidence type="ECO:0000256" key="8">
    <source>
        <dbReference type="ARBA" id="ARBA00023004"/>
    </source>
</evidence>
<evidence type="ECO:0000256" key="4">
    <source>
        <dbReference type="ARBA" id="ARBA00022531"/>
    </source>
</evidence>
<dbReference type="EMBL" id="BAABIQ010000027">
    <property type="protein sequence ID" value="GAA4790722.1"/>
    <property type="molecule type" value="Genomic_DNA"/>
</dbReference>
<keyword evidence="9" id="KW-0732">Signal</keyword>
<organism evidence="10 11">
    <name type="scientific">Olivibacter ginsenosidimutans</name>
    <dbReference type="NCBI Taxonomy" id="1176537"/>
    <lineage>
        <taxon>Bacteria</taxon>
        <taxon>Pseudomonadati</taxon>
        <taxon>Bacteroidota</taxon>
        <taxon>Sphingobacteriia</taxon>
        <taxon>Sphingobacteriales</taxon>
        <taxon>Sphingobacteriaceae</taxon>
        <taxon>Olivibacter</taxon>
    </lineage>
</organism>
<dbReference type="SUPFAM" id="SSF48695">
    <property type="entry name" value="Multiheme cytochromes"/>
    <property type="match status" value="1"/>
</dbReference>
<keyword evidence="8" id="KW-0408">Iron</keyword>
<evidence type="ECO:0000256" key="9">
    <source>
        <dbReference type="SAM" id="SignalP"/>
    </source>
</evidence>
<gene>
    <name evidence="10" type="ORF">GCM10023231_18290</name>
</gene>
<comment type="caution">
    <text evidence="10">The sequence shown here is derived from an EMBL/GenBank/DDBJ whole genome shotgun (WGS) entry which is preliminary data.</text>
</comment>
<dbReference type="InterPro" id="IPR003158">
    <property type="entry name" value="Photosyn_RC_cyt_c-su"/>
</dbReference>
<evidence type="ECO:0000256" key="3">
    <source>
        <dbReference type="ARBA" id="ARBA00022448"/>
    </source>
</evidence>
<dbReference type="Pfam" id="PF02276">
    <property type="entry name" value="CytoC_RC"/>
    <property type="match status" value="1"/>
</dbReference>
<feature type="signal peptide" evidence="9">
    <location>
        <begin position="1"/>
        <end position="21"/>
    </location>
</feature>
<sequence>MHYKKLITLSTALSFIALLSAFMPQQEHKAKNLKVLPKDISHEELDKVMDGFKVALGVKCNFCHAAKKDDPTKLDFASDENHHKEVARNMMRMTAKINKKYFNRAGKDGAVKAISCVTCHNGEKHPKMM</sequence>
<evidence type="ECO:0000256" key="7">
    <source>
        <dbReference type="ARBA" id="ARBA00022982"/>
    </source>
</evidence>
<evidence type="ECO:0000313" key="10">
    <source>
        <dbReference type="EMBL" id="GAA4790722.1"/>
    </source>
</evidence>
<keyword evidence="4" id="KW-0602">Photosynthesis</keyword>
<dbReference type="InterPro" id="IPR023119">
    <property type="entry name" value="Multihaem_cyt_PRC_cyt_su-like"/>
</dbReference>
<keyword evidence="11" id="KW-1185">Reference proteome</keyword>
<comment type="function">
    <text evidence="1">The reaction center of purple bacteria contains a tightly bound cytochrome molecule which re-reduces the photo oxidized primary electron donor.</text>
</comment>